<dbReference type="SUPFAM" id="SSF51556">
    <property type="entry name" value="Metallo-dependent hydrolases"/>
    <property type="match status" value="1"/>
</dbReference>
<reference evidence="4" key="1">
    <citation type="journal article" date="2024" name="J Bioinform Genom">
        <title>Complete genome sequence of the type strain bacterium Sphaerochaeta associata GLS2t (VKM B-2742)t.</title>
        <authorList>
            <person name="Troshina O.Y."/>
            <person name="Tepeeva A.N."/>
            <person name="Arzamasceva V.O."/>
            <person name="Whitman W.B."/>
            <person name="Varghese N."/>
            <person name="Shapiro N."/>
            <person name="Woyke T."/>
            <person name="Kripides N.C."/>
            <person name="Vasilenko O.V."/>
        </authorList>
    </citation>
    <scope>NUCLEOTIDE SEQUENCE [LARGE SCALE GENOMIC DNA]</scope>
    <source>
        <strain evidence="4">GLS2T</strain>
    </source>
</reference>
<feature type="domain" description="Amidohydrolase-related" evidence="2">
    <location>
        <begin position="50"/>
        <end position="387"/>
    </location>
</feature>
<name>A0ABY4DCJ6_9SPIR</name>
<dbReference type="Gene3D" id="2.30.40.10">
    <property type="entry name" value="Urease, subunit C, domain 1"/>
    <property type="match status" value="1"/>
</dbReference>
<dbReference type="Proteomes" id="UP000829708">
    <property type="component" value="Chromosome"/>
</dbReference>
<keyword evidence="4" id="KW-1185">Reference proteome</keyword>
<sequence length="418" mass="46889">MLLSNTRYLGEDFALHQADIRIEGSLIVAIEKNLKPLAGEQVIDCSSHLIYPALADCHTHTPDTLFRGLFSDKPLHAWCDDTTQGRLQQQLFDYTDQAVSTSDFHILVLYAYLQYLKAGVACIVETGQADESSQALEECANRIGIKALVDWYDEVPTQETATTGLMRGTHLPEEEDLEQDSLVKAIERVQRTGWPLMTHCLETEFRRKETLRKFGLSTVELLALHNLLNEQTILFHCIETTDKDRVLLASSKALLVHCPISNRISGAHEMALSDLLDKGARIGLGTDFLSHDIWEVMRTTYAELKQSNRAEHYDAKTVWKLATTSPCPALYNGRIEVGKRADLVFVRNALELSPLLQTQGFSNIAYNTLMHTRADLIDSVMVDGNFVIKDGTCTTVDEAALEKAYTEILQRVYGSQLI</sequence>
<proteinExistence type="predicted"/>
<dbReference type="SUPFAM" id="SSF51338">
    <property type="entry name" value="Composite domain of metallo-dependent hydrolases"/>
    <property type="match status" value="1"/>
</dbReference>
<dbReference type="InterPro" id="IPR050287">
    <property type="entry name" value="MTA/SAH_deaminase"/>
</dbReference>
<dbReference type="PANTHER" id="PTHR43794:SF11">
    <property type="entry name" value="AMIDOHYDROLASE-RELATED DOMAIN-CONTAINING PROTEIN"/>
    <property type="match status" value="1"/>
</dbReference>
<accession>A0ABY4DCJ6</accession>
<dbReference type="InterPro" id="IPR006680">
    <property type="entry name" value="Amidohydro-rel"/>
</dbReference>
<dbReference type="Pfam" id="PF01979">
    <property type="entry name" value="Amidohydro_1"/>
    <property type="match status" value="1"/>
</dbReference>
<protein>
    <submittedName>
        <fullName evidence="3">Amidohydrolase family protein</fullName>
    </submittedName>
</protein>
<keyword evidence="1" id="KW-0378">Hydrolase</keyword>
<evidence type="ECO:0000313" key="3">
    <source>
        <dbReference type="EMBL" id="UOM51775.1"/>
    </source>
</evidence>
<dbReference type="InterPro" id="IPR011059">
    <property type="entry name" value="Metal-dep_hydrolase_composite"/>
</dbReference>
<dbReference type="InterPro" id="IPR032466">
    <property type="entry name" value="Metal_Hydrolase"/>
</dbReference>
<dbReference type="PANTHER" id="PTHR43794">
    <property type="entry name" value="AMINOHYDROLASE SSNA-RELATED"/>
    <property type="match status" value="1"/>
</dbReference>
<evidence type="ECO:0000313" key="4">
    <source>
        <dbReference type="Proteomes" id="UP000829708"/>
    </source>
</evidence>
<dbReference type="Gene3D" id="3.20.20.140">
    <property type="entry name" value="Metal-dependent hydrolases"/>
    <property type="match status" value="1"/>
</dbReference>
<dbReference type="EMBL" id="CP094929">
    <property type="protein sequence ID" value="UOM51775.1"/>
    <property type="molecule type" value="Genomic_DNA"/>
</dbReference>
<evidence type="ECO:0000259" key="2">
    <source>
        <dbReference type="Pfam" id="PF01979"/>
    </source>
</evidence>
<dbReference type="RefSeq" id="WP_244773478.1">
    <property type="nucleotide sequence ID" value="NZ_CP094929.1"/>
</dbReference>
<organism evidence="3 4">
    <name type="scientific">Sphaerochaeta associata</name>
    <dbReference type="NCBI Taxonomy" id="1129264"/>
    <lineage>
        <taxon>Bacteria</taxon>
        <taxon>Pseudomonadati</taxon>
        <taxon>Spirochaetota</taxon>
        <taxon>Spirochaetia</taxon>
        <taxon>Spirochaetales</taxon>
        <taxon>Sphaerochaetaceae</taxon>
        <taxon>Sphaerochaeta</taxon>
    </lineage>
</organism>
<gene>
    <name evidence="3" type="ORF">MUG09_03150</name>
</gene>
<evidence type="ECO:0000256" key="1">
    <source>
        <dbReference type="ARBA" id="ARBA00022801"/>
    </source>
</evidence>